<keyword evidence="2" id="KW-0812">Transmembrane</keyword>
<comment type="caution">
    <text evidence="3">The sequence shown here is derived from an EMBL/GenBank/DDBJ whole genome shotgun (WGS) entry which is preliminary data.</text>
</comment>
<dbReference type="RefSeq" id="WP_307484134.1">
    <property type="nucleotide sequence ID" value="NZ_JAUSUF010000002.1"/>
</dbReference>
<evidence type="ECO:0000256" key="1">
    <source>
        <dbReference type="SAM" id="Coils"/>
    </source>
</evidence>
<evidence type="ECO:0000313" key="4">
    <source>
        <dbReference type="Proteomes" id="UP001228504"/>
    </source>
</evidence>
<keyword evidence="1" id="KW-0175">Coiled coil</keyword>
<feature type="transmembrane region" description="Helical" evidence="2">
    <location>
        <begin position="12"/>
        <end position="33"/>
    </location>
</feature>
<reference evidence="3 4" key="1">
    <citation type="submission" date="2023-07" db="EMBL/GenBank/DDBJ databases">
        <title>Genomic Encyclopedia of Type Strains, Phase IV (KMG-IV): sequencing the most valuable type-strain genomes for metagenomic binning, comparative biology and taxonomic classification.</title>
        <authorList>
            <person name="Goeker M."/>
        </authorList>
    </citation>
    <scope>NUCLEOTIDE SEQUENCE [LARGE SCALE GENOMIC DNA]</scope>
    <source>
        <strain evidence="3 4">DSM 20694</strain>
    </source>
</reference>
<keyword evidence="2" id="KW-1133">Transmembrane helix</keyword>
<dbReference type="Proteomes" id="UP001228504">
    <property type="component" value="Unassembled WGS sequence"/>
</dbReference>
<keyword evidence="2" id="KW-0472">Membrane</keyword>
<evidence type="ECO:0000313" key="3">
    <source>
        <dbReference type="EMBL" id="MDQ0149115.1"/>
    </source>
</evidence>
<organism evidence="3 4">
    <name type="scientific">Eubacterium multiforme</name>
    <dbReference type="NCBI Taxonomy" id="83339"/>
    <lineage>
        <taxon>Bacteria</taxon>
        <taxon>Bacillati</taxon>
        <taxon>Bacillota</taxon>
        <taxon>Clostridia</taxon>
        <taxon>Eubacteriales</taxon>
        <taxon>Eubacteriaceae</taxon>
        <taxon>Eubacterium</taxon>
    </lineage>
</organism>
<dbReference type="EMBL" id="JAUSUF010000002">
    <property type="protein sequence ID" value="MDQ0149115.1"/>
    <property type="molecule type" value="Genomic_DNA"/>
</dbReference>
<evidence type="ECO:0000256" key="2">
    <source>
        <dbReference type="SAM" id="Phobius"/>
    </source>
</evidence>
<name>A0ABT9US22_9FIRM</name>
<feature type="coiled-coil region" evidence="1">
    <location>
        <begin position="127"/>
        <end position="154"/>
    </location>
</feature>
<protein>
    <submittedName>
        <fullName evidence="3">Regulator of replication initiation timing</fullName>
    </submittedName>
</protein>
<sequence length="170" mass="19300">MKETIVNEIIPSVGPVLIAAIMGVFVAIVKSVADVIIKYVGKKKEVVEQRLQLDKHIEEVETAKQVWNIVEEKYRITDNIKQLVKSKADEFDKLLLEKIPYLNEKDVKELRLAIAGKVNEGREMLNKDSINKQAKELVDKNSKLETENIELKNKLAAISNYVPTEDKTGQ</sequence>
<accession>A0ABT9US22</accession>
<gene>
    <name evidence="3" type="ORF">J2S18_001045</name>
</gene>
<keyword evidence="4" id="KW-1185">Reference proteome</keyword>
<proteinExistence type="predicted"/>